<dbReference type="Gene3D" id="1.20.120.1750">
    <property type="match status" value="2"/>
</dbReference>
<sequence length="570" mass="65171">MESPRAEREPSPEAAAVSRELAVLREMMLRARREGEEPQVPDEQLRSNEQLQHDEMLALEAIYGDNINIFGEKAGLRSFEIHVHCEIPDGVSVSAELFQCVDGDDDLKSQSFDTFSVQHLPPMSLTCLMPLSYPSHRPPYFTLSVQWLDSVKISSLCHILDSIWTQQPGQEIVYEWVQWLQGYALSHVGFGDGIIIRQSDIMMSPVDVRAVAEIVSVESVVQSLISYNEEQCHESFLSGLHDCMICLTEHAGTDFIKLPCLHYYCRRCMETYSRMHVKEGTVMKLLCPDDKCQGVIPPDLLKRLLGDADFERWERLILERTLDSMVDVTYCPRCETACLEDEENNAQCSKCFFSFCTLCRERRHIGVRCTTPEEKLLSLQEREKDGKSDLSQFVNELVSIREALRDAVQCPHCDIAISRVSGCNYMHCRNCGNGFCYDCRATLDTHRVHLCELEEEQKSVRQADLVVQIEKEVAAQAQRFRNYPCPSCGQQNPKVGNNNHMFCWACQVHYCVLCRKVVRKSSEHYGPRGCKQHTVDPEIPQQKDNEIPQKNDDETASAVQRFFNGDQEEC</sequence>
<dbReference type="SMART" id="SM00647">
    <property type="entry name" value="IBR"/>
    <property type="match status" value="2"/>
</dbReference>
<dbReference type="PROSITE" id="PS50908">
    <property type="entry name" value="RWD"/>
    <property type="match status" value="1"/>
</dbReference>
<feature type="compositionally biased region" description="Basic and acidic residues" evidence="13">
    <location>
        <begin position="533"/>
        <end position="553"/>
    </location>
</feature>
<dbReference type="CDD" id="cd20341">
    <property type="entry name" value="BRcat_RBR_RNF14"/>
    <property type="match status" value="1"/>
</dbReference>
<dbReference type="SMART" id="SM00591">
    <property type="entry name" value="RWD"/>
    <property type="match status" value="1"/>
</dbReference>
<dbReference type="GO" id="GO:0008270">
    <property type="term" value="F:zinc ion binding"/>
    <property type="evidence" value="ECO:0007669"/>
    <property type="project" value="UniProtKB-KW"/>
</dbReference>
<dbReference type="PROSITE" id="PS51873">
    <property type="entry name" value="TRIAD"/>
    <property type="match status" value="1"/>
</dbReference>
<dbReference type="Pfam" id="PF22191">
    <property type="entry name" value="IBR_1"/>
    <property type="match status" value="1"/>
</dbReference>
<gene>
    <name evidence="17" type="ORF">URODEC1_LOCUS72381</name>
</gene>
<dbReference type="Pfam" id="PF01485">
    <property type="entry name" value="IBR"/>
    <property type="match status" value="1"/>
</dbReference>
<dbReference type="Proteomes" id="UP001497457">
    <property type="component" value="Chromosome 29rd"/>
</dbReference>
<keyword evidence="7" id="KW-0479">Metal-binding</keyword>
<comment type="catalytic activity">
    <reaction evidence="1">
        <text>[E2 ubiquitin-conjugating enzyme]-S-ubiquitinyl-L-cysteine + [acceptor protein]-L-lysine = [E2 ubiquitin-conjugating enzyme]-L-cysteine + [acceptor protein]-N(6)-ubiquitinyl-L-lysine.</text>
        <dbReference type="EC" id="2.3.2.31"/>
    </reaction>
</comment>
<dbReference type="PANTHER" id="PTHR11685">
    <property type="entry name" value="RBR FAMILY RING FINGER AND IBR DOMAIN-CONTAINING"/>
    <property type="match status" value="1"/>
</dbReference>
<feature type="region of interest" description="Disordered" evidence="13">
    <location>
        <begin position="524"/>
        <end position="555"/>
    </location>
</feature>
<dbReference type="InterPro" id="IPR017907">
    <property type="entry name" value="Znf_RING_CS"/>
</dbReference>
<proteinExistence type="inferred from homology"/>
<dbReference type="PROSITE" id="PS00518">
    <property type="entry name" value="ZF_RING_1"/>
    <property type="match status" value="1"/>
</dbReference>
<dbReference type="InterPro" id="IPR002867">
    <property type="entry name" value="IBR_dom"/>
</dbReference>
<dbReference type="InterPro" id="IPR031127">
    <property type="entry name" value="E3_UB_ligase_RBR"/>
</dbReference>
<evidence type="ECO:0000256" key="13">
    <source>
        <dbReference type="SAM" id="MobiDB-lite"/>
    </source>
</evidence>
<feature type="domain" description="RING-type" evidence="14">
    <location>
        <begin position="243"/>
        <end position="291"/>
    </location>
</feature>
<protein>
    <recommendedName>
        <fullName evidence="5">RBR-type E3 ubiquitin transferase</fullName>
        <ecNumber evidence="5">2.3.2.31</ecNumber>
    </recommendedName>
</protein>
<reference evidence="17 18" key="2">
    <citation type="submission" date="2024-10" db="EMBL/GenBank/DDBJ databases">
        <authorList>
            <person name="Ryan C."/>
        </authorList>
    </citation>
    <scope>NUCLEOTIDE SEQUENCE [LARGE SCALE GENOMIC DNA]</scope>
</reference>
<evidence type="ECO:0000259" key="14">
    <source>
        <dbReference type="PROSITE" id="PS50089"/>
    </source>
</evidence>
<dbReference type="CDD" id="cd23821">
    <property type="entry name" value="RWD_IMPACT"/>
    <property type="match status" value="1"/>
</dbReference>
<comment type="similarity">
    <text evidence="4">Belongs to the RBR family. Ariadne subfamily.</text>
</comment>
<dbReference type="InterPro" id="IPR013083">
    <property type="entry name" value="Znf_RING/FYVE/PHD"/>
</dbReference>
<evidence type="ECO:0000313" key="18">
    <source>
        <dbReference type="Proteomes" id="UP001497457"/>
    </source>
</evidence>
<dbReference type="InterPro" id="IPR044066">
    <property type="entry name" value="TRIAD_supradom"/>
</dbReference>
<dbReference type="SUPFAM" id="SSF54495">
    <property type="entry name" value="UBC-like"/>
    <property type="match status" value="1"/>
</dbReference>
<dbReference type="AlphaFoldDB" id="A0ABC9C8J8"/>
<keyword evidence="6" id="KW-0808">Transferase</keyword>
<evidence type="ECO:0000256" key="6">
    <source>
        <dbReference type="ARBA" id="ARBA00022679"/>
    </source>
</evidence>
<organism evidence="17 18">
    <name type="scientific">Urochloa decumbens</name>
    <dbReference type="NCBI Taxonomy" id="240449"/>
    <lineage>
        <taxon>Eukaryota</taxon>
        <taxon>Viridiplantae</taxon>
        <taxon>Streptophyta</taxon>
        <taxon>Embryophyta</taxon>
        <taxon>Tracheophyta</taxon>
        <taxon>Spermatophyta</taxon>
        <taxon>Magnoliopsida</taxon>
        <taxon>Liliopsida</taxon>
        <taxon>Poales</taxon>
        <taxon>Poaceae</taxon>
        <taxon>PACMAD clade</taxon>
        <taxon>Panicoideae</taxon>
        <taxon>Panicodae</taxon>
        <taxon>Paniceae</taxon>
        <taxon>Melinidinae</taxon>
        <taxon>Urochloa</taxon>
    </lineage>
</organism>
<comment type="function">
    <text evidence="3">Might act as an E3 ubiquitin-protein ligase, or as part of E3 complex, which accepts ubiquitin from specific E2 ubiquitin-conjugating enzymes and then transfers it to substrates.</text>
</comment>
<evidence type="ECO:0000256" key="9">
    <source>
        <dbReference type="ARBA" id="ARBA00022771"/>
    </source>
</evidence>
<evidence type="ECO:0000256" key="4">
    <source>
        <dbReference type="ARBA" id="ARBA00005884"/>
    </source>
</evidence>
<evidence type="ECO:0000256" key="8">
    <source>
        <dbReference type="ARBA" id="ARBA00022737"/>
    </source>
</evidence>
<evidence type="ECO:0000313" key="17">
    <source>
        <dbReference type="EMBL" id="CAL5015132.1"/>
    </source>
</evidence>
<keyword evidence="9 12" id="KW-0863">Zinc-finger</keyword>
<dbReference type="CDD" id="cd20336">
    <property type="entry name" value="Rcat_RBR"/>
    <property type="match status" value="1"/>
</dbReference>
<evidence type="ECO:0000256" key="3">
    <source>
        <dbReference type="ARBA" id="ARBA00003976"/>
    </source>
</evidence>
<evidence type="ECO:0000256" key="10">
    <source>
        <dbReference type="ARBA" id="ARBA00022786"/>
    </source>
</evidence>
<reference evidence="18" key="1">
    <citation type="submission" date="2024-06" db="EMBL/GenBank/DDBJ databases">
        <authorList>
            <person name="Ryan C."/>
        </authorList>
    </citation>
    <scope>NUCLEOTIDE SEQUENCE [LARGE SCALE GENOMIC DNA]</scope>
</reference>
<dbReference type="EMBL" id="OZ075139">
    <property type="protein sequence ID" value="CAL5015132.1"/>
    <property type="molecule type" value="Genomic_DNA"/>
</dbReference>
<evidence type="ECO:0000256" key="1">
    <source>
        <dbReference type="ARBA" id="ARBA00001798"/>
    </source>
</evidence>
<keyword evidence="18" id="KW-1185">Reference proteome</keyword>
<comment type="cofactor">
    <cofactor evidence="2">
        <name>Zn(2+)</name>
        <dbReference type="ChEBI" id="CHEBI:29105"/>
    </cofactor>
</comment>
<feature type="domain" description="RWD" evidence="15">
    <location>
        <begin position="54"/>
        <end position="187"/>
    </location>
</feature>
<keyword evidence="11" id="KW-0862">Zinc</keyword>
<feature type="domain" description="RING-type" evidence="16">
    <location>
        <begin position="239"/>
        <end position="460"/>
    </location>
</feature>
<dbReference type="EC" id="2.3.2.31" evidence="5"/>
<dbReference type="PROSITE" id="PS50089">
    <property type="entry name" value="ZF_RING_2"/>
    <property type="match status" value="1"/>
</dbReference>
<evidence type="ECO:0000256" key="5">
    <source>
        <dbReference type="ARBA" id="ARBA00012251"/>
    </source>
</evidence>
<dbReference type="Pfam" id="PF05773">
    <property type="entry name" value="RWD"/>
    <property type="match status" value="1"/>
</dbReference>
<dbReference type="FunFam" id="3.30.40.10:FF:000358">
    <property type="entry name" value="RBR-type E3 ubiquitin transferase"/>
    <property type="match status" value="1"/>
</dbReference>
<evidence type="ECO:0000259" key="15">
    <source>
        <dbReference type="PROSITE" id="PS50908"/>
    </source>
</evidence>
<evidence type="ECO:0000256" key="12">
    <source>
        <dbReference type="PROSITE-ProRule" id="PRU00175"/>
    </source>
</evidence>
<dbReference type="InterPro" id="IPR001841">
    <property type="entry name" value="Znf_RING"/>
</dbReference>
<accession>A0ABC9C8J8</accession>
<dbReference type="SUPFAM" id="SSF57850">
    <property type="entry name" value="RING/U-box"/>
    <property type="match status" value="4"/>
</dbReference>
<dbReference type="Gene3D" id="3.10.110.10">
    <property type="entry name" value="Ubiquitin Conjugating Enzyme"/>
    <property type="match status" value="1"/>
</dbReference>
<dbReference type="InterPro" id="IPR016135">
    <property type="entry name" value="UBQ-conjugating_enzyme/RWD"/>
</dbReference>
<evidence type="ECO:0000256" key="7">
    <source>
        <dbReference type="ARBA" id="ARBA00022723"/>
    </source>
</evidence>
<evidence type="ECO:0000256" key="11">
    <source>
        <dbReference type="ARBA" id="ARBA00022833"/>
    </source>
</evidence>
<keyword evidence="10" id="KW-0833">Ubl conjugation pathway</keyword>
<dbReference type="InterPro" id="IPR006575">
    <property type="entry name" value="RWD_dom"/>
</dbReference>
<evidence type="ECO:0000259" key="16">
    <source>
        <dbReference type="PROSITE" id="PS51873"/>
    </source>
</evidence>
<evidence type="ECO:0000256" key="2">
    <source>
        <dbReference type="ARBA" id="ARBA00001947"/>
    </source>
</evidence>
<dbReference type="GO" id="GO:0061630">
    <property type="term" value="F:ubiquitin protein ligase activity"/>
    <property type="evidence" value="ECO:0007669"/>
    <property type="project" value="UniProtKB-EC"/>
</dbReference>
<dbReference type="Gene3D" id="3.30.40.10">
    <property type="entry name" value="Zinc/RING finger domain, C3HC4 (zinc finger)"/>
    <property type="match status" value="1"/>
</dbReference>
<name>A0ABC9C8J8_9POAL</name>
<dbReference type="SMART" id="SM00184">
    <property type="entry name" value="RING"/>
    <property type="match status" value="3"/>
</dbReference>
<keyword evidence="8" id="KW-0677">Repeat</keyword>